<dbReference type="eggNOG" id="COG4188">
    <property type="taxonomic scope" value="Bacteria"/>
</dbReference>
<dbReference type="GO" id="GO:0016042">
    <property type="term" value="P:lipid catabolic process"/>
    <property type="evidence" value="ECO:0007669"/>
    <property type="project" value="UniProtKB-KW"/>
</dbReference>
<dbReference type="SUPFAM" id="SSF53474">
    <property type="entry name" value="alpha/beta-Hydrolases"/>
    <property type="match status" value="1"/>
</dbReference>
<evidence type="ECO:0000256" key="3">
    <source>
        <dbReference type="ARBA" id="ARBA00023098"/>
    </source>
</evidence>
<dbReference type="PANTHER" id="PTHR10272">
    <property type="entry name" value="PLATELET-ACTIVATING FACTOR ACETYLHYDROLASE"/>
    <property type="match status" value="1"/>
</dbReference>
<reference evidence="6 7" key="1">
    <citation type="journal article" date="2007" name="Genome Res.">
        <title>Genome characteristics of facultatively symbiotic Frankia sp. strains reflect host range and host plant biogeography.</title>
        <authorList>
            <person name="Normand P."/>
            <person name="Lapierre P."/>
            <person name="Tisa L.S."/>
            <person name="Gogarten J.P."/>
            <person name="Alloisio N."/>
            <person name="Bagnarol E."/>
            <person name="Bassi C.A."/>
            <person name="Berry A.M."/>
            <person name="Bickhart D.M."/>
            <person name="Choisne N."/>
            <person name="Couloux A."/>
            <person name="Cournoyer B."/>
            <person name="Cruveiller S."/>
            <person name="Daubin V."/>
            <person name="Demange N."/>
            <person name="Francino M.P."/>
            <person name="Goltsman E."/>
            <person name="Huang Y."/>
            <person name="Kopp O.R."/>
            <person name="Labarre L."/>
            <person name="Lapidus A."/>
            <person name="Lavire C."/>
            <person name="Marechal J."/>
            <person name="Martinez M."/>
            <person name="Mastronunzio J.E."/>
            <person name="Mullin B.C."/>
            <person name="Niemann J."/>
            <person name="Pujic P."/>
            <person name="Rawnsley T."/>
            <person name="Rouy Z."/>
            <person name="Schenowitz C."/>
            <person name="Sellstedt A."/>
            <person name="Tavares F."/>
            <person name="Tomkins J.P."/>
            <person name="Vallenet D."/>
            <person name="Valverde C."/>
            <person name="Wall L.G."/>
            <person name="Wang Y."/>
            <person name="Medigue C."/>
            <person name="Benson D.R."/>
        </authorList>
    </citation>
    <scope>NUCLEOTIDE SEQUENCE [LARGE SCALE GENOMIC DNA]</scope>
    <source>
        <strain evidence="7">DSM 45986 / CECT 9034 / ACN14a</strain>
    </source>
</reference>
<keyword evidence="1" id="KW-0378">Hydrolase</keyword>
<dbReference type="EMBL" id="CT573213">
    <property type="protein sequence ID" value="CAJ62342.1"/>
    <property type="molecule type" value="Genomic_DNA"/>
</dbReference>
<accession>Q0RJH0</accession>
<proteinExistence type="predicted"/>
<evidence type="ECO:0000313" key="7">
    <source>
        <dbReference type="Proteomes" id="UP000000657"/>
    </source>
</evidence>
<dbReference type="PANTHER" id="PTHR10272:SF0">
    <property type="entry name" value="PLATELET-ACTIVATING FACTOR ACETYLHYDROLASE"/>
    <property type="match status" value="1"/>
</dbReference>
<dbReference type="AlphaFoldDB" id="Q0RJH0"/>
<keyword evidence="3" id="KW-0443">Lipid metabolism</keyword>
<dbReference type="RefSeq" id="WP_011604838.1">
    <property type="nucleotide sequence ID" value="NC_008278.1"/>
</dbReference>
<evidence type="ECO:0000313" key="6">
    <source>
        <dbReference type="EMBL" id="CAJ62342.1"/>
    </source>
</evidence>
<feature type="region of interest" description="Disordered" evidence="4">
    <location>
        <begin position="302"/>
        <end position="338"/>
    </location>
</feature>
<dbReference type="OrthoDB" id="569821at2"/>
<dbReference type="STRING" id="326424.FRAAL3699"/>
<dbReference type="HOGENOM" id="CLU_026278_1_0_11"/>
<evidence type="ECO:0000256" key="5">
    <source>
        <dbReference type="SAM" id="SignalP"/>
    </source>
</evidence>
<dbReference type="KEGG" id="fal:FRAAL3699"/>
<dbReference type="Proteomes" id="UP000000657">
    <property type="component" value="Chromosome"/>
</dbReference>
<gene>
    <name evidence="6" type="ordered locus">FRAAL3699</name>
</gene>
<organism evidence="6 7">
    <name type="scientific">Frankia alni (strain DSM 45986 / CECT 9034 / ACN14a)</name>
    <dbReference type="NCBI Taxonomy" id="326424"/>
    <lineage>
        <taxon>Bacteria</taxon>
        <taxon>Bacillati</taxon>
        <taxon>Actinomycetota</taxon>
        <taxon>Actinomycetes</taxon>
        <taxon>Frankiales</taxon>
        <taxon>Frankiaceae</taxon>
        <taxon>Frankia</taxon>
    </lineage>
</organism>
<keyword evidence="2" id="KW-0442">Lipid degradation</keyword>
<evidence type="ECO:0000256" key="1">
    <source>
        <dbReference type="ARBA" id="ARBA00022801"/>
    </source>
</evidence>
<keyword evidence="5" id="KW-0732">Signal</keyword>
<dbReference type="Pfam" id="PF03403">
    <property type="entry name" value="PAF-AH_p_II"/>
    <property type="match status" value="1"/>
</dbReference>
<dbReference type="GO" id="GO:0003847">
    <property type="term" value="F:1-alkyl-2-acetylglycerophosphocholine esterase activity"/>
    <property type="evidence" value="ECO:0007669"/>
    <property type="project" value="TreeGrafter"/>
</dbReference>
<keyword evidence="7" id="KW-1185">Reference proteome</keyword>
<feature type="compositionally biased region" description="Low complexity" evidence="4">
    <location>
        <begin position="302"/>
        <end position="319"/>
    </location>
</feature>
<feature type="signal peptide" evidence="5">
    <location>
        <begin position="1"/>
        <end position="25"/>
    </location>
</feature>
<feature type="chain" id="PRO_5004176092" evidence="5">
    <location>
        <begin position="26"/>
        <end position="449"/>
    </location>
</feature>
<protein>
    <submittedName>
        <fullName evidence="6">Lipase</fullName>
    </submittedName>
</protein>
<sequence length="449" mass="45742">MREIFRAACLAVATLLLPVAGTAAAAGPPPAPPALSPTQGPGTVAALALPRPTGPLAVGRDTLHLVDQHRRDPWVPTVARELMVDIYYPARPATGTPARYATAEEIRAYLAALGLADALPVQALADTRIASRAGALPLPGRRPLVLLSPGLGVGRRSLTGLAEDLASRGLVAATVDHAYESVATVFPGGRTLTCVACDRMRTDADFAAASRGRAADLSFVLDSLTGAHPAWRDAAVIDPARVAAVGHSLGGSAAASLLLHDRRVRAGVDLDGTLGEPLGAGGFGGRAFLLFGATADHPGATPAAGDGAAKNPAAAAGDGASRGGGAVKADGAAQEDDDPTWAQAWAHLGPPRLWLDVDGADHFSFTDDPVLADQIPLPAAVPPAPAPAGALTGRQALAITRAYVGAFVERWLCGRAQPLLDAPSRAFPQVRVVGRDPQPGPGAGVTRRR</sequence>
<evidence type="ECO:0000256" key="2">
    <source>
        <dbReference type="ARBA" id="ARBA00022963"/>
    </source>
</evidence>
<dbReference type="InterPro" id="IPR029058">
    <property type="entry name" value="AB_hydrolase_fold"/>
</dbReference>
<name>Q0RJH0_FRAAA</name>
<evidence type="ECO:0000256" key="4">
    <source>
        <dbReference type="SAM" id="MobiDB-lite"/>
    </source>
</evidence>
<dbReference type="Gene3D" id="3.40.50.1820">
    <property type="entry name" value="alpha/beta hydrolase"/>
    <property type="match status" value="1"/>
</dbReference>